<protein>
    <recommendedName>
        <fullName evidence="2">F-box domain-containing protein</fullName>
    </recommendedName>
</protein>
<feature type="domain" description="F-box" evidence="2">
    <location>
        <begin position="67"/>
        <end position="116"/>
    </location>
</feature>
<proteinExistence type="predicted"/>
<feature type="region of interest" description="Disordered" evidence="1">
    <location>
        <begin position="1"/>
        <end position="66"/>
    </location>
</feature>
<evidence type="ECO:0000313" key="3">
    <source>
        <dbReference type="EMBL" id="KZP21176.1"/>
    </source>
</evidence>
<organism evidence="3 4">
    <name type="scientific">Athelia psychrophila</name>
    <dbReference type="NCBI Taxonomy" id="1759441"/>
    <lineage>
        <taxon>Eukaryota</taxon>
        <taxon>Fungi</taxon>
        <taxon>Dikarya</taxon>
        <taxon>Basidiomycota</taxon>
        <taxon>Agaricomycotina</taxon>
        <taxon>Agaricomycetes</taxon>
        <taxon>Agaricomycetidae</taxon>
        <taxon>Atheliales</taxon>
        <taxon>Atheliaceae</taxon>
        <taxon>Athelia</taxon>
    </lineage>
</organism>
<evidence type="ECO:0000259" key="2">
    <source>
        <dbReference type="PROSITE" id="PS50181"/>
    </source>
</evidence>
<dbReference type="EMBL" id="KV417549">
    <property type="protein sequence ID" value="KZP21176.1"/>
    <property type="molecule type" value="Genomic_DNA"/>
</dbReference>
<evidence type="ECO:0000256" key="1">
    <source>
        <dbReference type="SAM" id="MobiDB-lite"/>
    </source>
</evidence>
<sequence length="691" mass="78242">MPQHPAPVVSWPAPQVDQMHDEDPDEDSFKPSGSNDQDEGQPARKIRKTTIQPKFKPKQTKGRRGKLRQLTEMPIDILYEIFGHVRPHDLLRLSRTTKAMRAVLMRRSATFVWREALADVNGLPDCPSDLTEPQWAHLLFNTYCHFCAGPSIKTVFWQCRVRTCSKCIYAHFVLANPKLSPSAPSSLPRKLTAYGLRFEHTLGTLPYDKLRVGRQVHRIYLRSHLKALCDELHPLQGDENKISAFIKQKKTETNILQDHAGLCEDWYRSSQSDRSAELIALRNGRKKAIVERLRELGYGPELERCGLPFVYVLPLVDKPQELTERVWANIKEDIIWYLQIDRAKHVRERHVLAVTARTKDVGALFTAWKSAQPRDAILPGMADICNMLVCRALILDKAGDVGLSAEVISKVRERLPQLCGEWRVAAEIVLMHLMSLSDPAVTHEAGHEAGEPAHDRRVLELATTFFHCTGCKSDIGYPRILVHRCLTALDRGFGFSQFDEDGVMWLQARGLPWSEGLKNITYVEHIPAVVRCLLSSCNLDPVTTTSHEMDESDFWFECEPCWSEDTGALAMTWRRAVVHSAQHEDQKWKLLGEADSVYAKEADKDHEIDPPEVSRPHKYRTICEVTCSHCLSAHGTIDAIRNHLKHTHGLNGPISKDDYFVGLDNPPSKHPVRLLADRGAEQPSGGRCLPS</sequence>
<dbReference type="OrthoDB" id="2322499at2759"/>
<dbReference type="Pfam" id="PF00646">
    <property type="entry name" value="F-box"/>
    <property type="match status" value="1"/>
</dbReference>
<dbReference type="InterPro" id="IPR036047">
    <property type="entry name" value="F-box-like_dom_sf"/>
</dbReference>
<gene>
    <name evidence="3" type="ORF">FIBSPDRAFT_1044341</name>
</gene>
<accession>A0A166JSR7</accession>
<keyword evidence="4" id="KW-1185">Reference proteome</keyword>
<dbReference type="STRING" id="436010.A0A166JSR7"/>
<dbReference type="SUPFAM" id="SSF81383">
    <property type="entry name" value="F-box domain"/>
    <property type="match status" value="1"/>
</dbReference>
<dbReference type="InterPro" id="IPR001810">
    <property type="entry name" value="F-box_dom"/>
</dbReference>
<evidence type="ECO:0000313" key="4">
    <source>
        <dbReference type="Proteomes" id="UP000076532"/>
    </source>
</evidence>
<name>A0A166JSR7_9AGAM</name>
<dbReference type="CDD" id="cd09917">
    <property type="entry name" value="F-box_SF"/>
    <property type="match status" value="1"/>
</dbReference>
<reference evidence="3 4" key="1">
    <citation type="journal article" date="2016" name="Mol. Biol. Evol.">
        <title>Comparative Genomics of Early-Diverging Mushroom-Forming Fungi Provides Insights into the Origins of Lignocellulose Decay Capabilities.</title>
        <authorList>
            <person name="Nagy L.G."/>
            <person name="Riley R."/>
            <person name="Tritt A."/>
            <person name="Adam C."/>
            <person name="Daum C."/>
            <person name="Floudas D."/>
            <person name="Sun H."/>
            <person name="Yadav J.S."/>
            <person name="Pangilinan J."/>
            <person name="Larsson K.H."/>
            <person name="Matsuura K."/>
            <person name="Barry K."/>
            <person name="Labutti K."/>
            <person name="Kuo R."/>
            <person name="Ohm R.A."/>
            <person name="Bhattacharya S.S."/>
            <person name="Shirouzu T."/>
            <person name="Yoshinaga Y."/>
            <person name="Martin F.M."/>
            <person name="Grigoriev I.V."/>
            <person name="Hibbett D.S."/>
        </authorList>
    </citation>
    <scope>NUCLEOTIDE SEQUENCE [LARGE SCALE GENOMIC DNA]</scope>
    <source>
        <strain evidence="3 4">CBS 109695</strain>
    </source>
</reference>
<dbReference type="PROSITE" id="PS50181">
    <property type="entry name" value="FBOX"/>
    <property type="match status" value="1"/>
</dbReference>
<feature type="compositionally biased region" description="Basic residues" evidence="1">
    <location>
        <begin position="55"/>
        <end position="66"/>
    </location>
</feature>
<dbReference type="AlphaFoldDB" id="A0A166JSR7"/>
<dbReference type="Proteomes" id="UP000076532">
    <property type="component" value="Unassembled WGS sequence"/>
</dbReference>